<name>A0A0M3J1G2_ANISI</name>
<evidence type="ECO:0000256" key="9">
    <source>
        <dbReference type="PROSITE-ProRule" id="PRU00043"/>
    </source>
</evidence>
<dbReference type="SMART" id="SM00112">
    <property type="entry name" value="CA"/>
    <property type="match status" value="1"/>
</dbReference>
<keyword evidence="5" id="KW-0130">Cell adhesion</keyword>
<evidence type="ECO:0000256" key="6">
    <source>
        <dbReference type="ARBA" id="ARBA00022989"/>
    </source>
</evidence>
<dbReference type="PROSITE" id="PS50268">
    <property type="entry name" value="CADHERIN_2"/>
    <property type="match status" value="3"/>
</dbReference>
<dbReference type="PRINTS" id="PR00205">
    <property type="entry name" value="CADHERIN"/>
</dbReference>
<keyword evidence="3" id="KW-0677">Repeat</keyword>
<feature type="domain" description="Cadherin" evidence="10">
    <location>
        <begin position="10"/>
        <end position="51"/>
    </location>
</feature>
<evidence type="ECO:0000256" key="2">
    <source>
        <dbReference type="ARBA" id="ARBA00022692"/>
    </source>
</evidence>
<dbReference type="GO" id="GO:0005911">
    <property type="term" value="C:cell-cell junction"/>
    <property type="evidence" value="ECO:0007669"/>
    <property type="project" value="TreeGrafter"/>
</dbReference>
<dbReference type="GO" id="GO:0005509">
    <property type="term" value="F:calcium ion binding"/>
    <property type="evidence" value="ECO:0007669"/>
    <property type="project" value="UniProtKB-UniRule"/>
</dbReference>
<feature type="domain" description="Cadherin" evidence="10">
    <location>
        <begin position="180"/>
        <end position="232"/>
    </location>
</feature>
<dbReference type="SUPFAM" id="SSF49313">
    <property type="entry name" value="Cadherin-like"/>
    <property type="match status" value="3"/>
</dbReference>
<evidence type="ECO:0000256" key="8">
    <source>
        <dbReference type="ARBA" id="ARBA00023180"/>
    </source>
</evidence>
<evidence type="ECO:0000256" key="5">
    <source>
        <dbReference type="ARBA" id="ARBA00022889"/>
    </source>
</evidence>
<dbReference type="PANTHER" id="PTHR24025">
    <property type="entry name" value="DESMOGLEIN FAMILY MEMBER"/>
    <property type="match status" value="1"/>
</dbReference>
<keyword evidence="4 9" id="KW-0106">Calcium</keyword>
<keyword evidence="7" id="KW-0472">Membrane</keyword>
<keyword evidence="6" id="KW-1133">Transmembrane helix</keyword>
<evidence type="ECO:0000313" key="11">
    <source>
        <dbReference type="WBParaSite" id="ASIM_0000136301-mRNA-1"/>
    </source>
</evidence>
<comment type="subcellular location">
    <subcellularLocation>
        <location evidence="1">Membrane</location>
        <topology evidence="1">Single-pass membrane protein</topology>
    </subcellularLocation>
</comment>
<keyword evidence="2" id="KW-0812">Transmembrane</keyword>
<dbReference type="GO" id="GO:0005886">
    <property type="term" value="C:plasma membrane"/>
    <property type="evidence" value="ECO:0007669"/>
    <property type="project" value="InterPro"/>
</dbReference>
<dbReference type="InterPro" id="IPR020894">
    <property type="entry name" value="Cadherin_CS"/>
</dbReference>
<evidence type="ECO:0000256" key="1">
    <source>
        <dbReference type="ARBA" id="ARBA00004167"/>
    </source>
</evidence>
<keyword evidence="8" id="KW-0325">Glycoprotein</keyword>
<dbReference type="WBParaSite" id="ASIM_0000136301-mRNA-1">
    <property type="protein sequence ID" value="ASIM_0000136301-mRNA-1"/>
    <property type="gene ID" value="ASIM_0000136301"/>
</dbReference>
<dbReference type="Gene3D" id="2.60.40.60">
    <property type="entry name" value="Cadherins"/>
    <property type="match status" value="3"/>
</dbReference>
<dbReference type="InterPro" id="IPR015919">
    <property type="entry name" value="Cadherin-like_sf"/>
</dbReference>
<reference evidence="11" key="1">
    <citation type="submission" date="2017-02" db="UniProtKB">
        <authorList>
            <consortium name="WormBaseParasite"/>
        </authorList>
    </citation>
    <scope>IDENTIFICATION</scope>
</reference>
<organism evidence="11">
    <name type="scientific">Anisakis simplex</name>
    <name type="common">Herring worm</name>
    <dbReference type="NCBI Taxonomy" id="6269"/>
    <lineage>
        <taxon>Eukaryota</taxon>
        <taxon>Metazoa</taxon>
        <taxon>Ecdysozoa</taxon>
        <taxon>Nematoda</taxon>
        <taxon>Chromadorea</taxon>
        <taxon>Rhabditida</taxon>
        <taxon>Spirurina</taxon>
        <taxon>Ascaridomorpha</taxon>
        <taxon>Ascaridoidea</taxon>
        <taxon>Anisakidae</taxon>
        <taxon>Anisakis</taxon>
        <taxon>Anisakis simplex complex</taxon>
    </lineage>
</organism>
<evidence type="ECO:0000256" key="4">
    <source>
        <dbReference type="ARBA" id="ARBA00022837"/>
    </source>
</evidence>
<dbReference type="PROSITE" id="PS00232">
    <property type="entry name" value="CADHERIN_1"/>
    <property type="match status" value="1"/>
</dbReference>
<dbReference type="InterPro" id="IPR002126">
    <property type="entry name" value="Cadherin-like_dom"/>
</dbReference>
<dbReference type="PANTHER" id="PTHR24025:SF23">
    <property type="entry name" value="NEURAL-CADHERIN"/>
    <property type="match status" value="1"/>
</dbReference>
<dbReference type="AlphaFoldDB" id="A0A0M3J1G2"/>
<dbReference type="Pfam" id="PF00028">
    <property type="entry name" value="Cadherin"/>
    <property type="match status" value="2"/>
</dbReference>
<dbReference type="InterPro" id="IPR050971">
    <property type="entry name" value="Cadherin-domain_protein"/>
</dbReference>
<dbReference type="FunFam" id="2.60.40.60:FF:000002">
    <property type="entry name" value="Protocadherin alpha 2"/>
    <property type="match status" value="1"/>
</dbReference>
<evidence type="ECO:0000259" key="10">
    <source>
        <dbReference type="PROSITE" id="PS50268"/>
    </source>
</evidence>
<evidence type="ECO:0000256" key="3">
    <source>
        <dbReference type="ARBA" id="ARBA00022737"/>
    </source>
</evidence>
<proteinExistence type="predicted"/>
<evidence type="ECO:0000256" key="7">
    <source>
        <dbReference type="ARBA" id="ARBA00023136"/>
    </source>
</evidence>
<feature type="domain" description="Cadherin" evidence="10">
    <location>
        <begin position="73"/>
        <end position="179"/>
    </location>
</feature>
<dbReference type="CDD" id="cd11304">
    <property type="entry name" value="Cadherin_repeat"/>
    <property type="match status" value="3"/>
</dbReference>
<dbReference type="GO" id="GO:0007156">
    <property type="term" value="P:homophilic cell adhesion via plasma membrane adhesion molecules"/>
    <property type="evidence" value="ECO:0007669"/>
    <property type="project" value="InterPro"/>
</dbReference>
<sequence length="259" mass="29083">LSLVSTKIRNFDSLDNFRFSVVAYDHGHPPKLTFVNVSVIVEDVNDNAPRCAEQIQKVSFLLLPFCHMKHCFVQIPEDYPNGALVTCIAAFDADIGENARITYGFDTIFDKSSSQLPFRIQPDTGCIFIDSTVPLDFETRPLYNITVEAMDNGQPTFSTVCRLVVELIDVNENAHPPIFSDIAHEASVYENQPIGTEVLALQATDPDDSVSPIKYSIVDGDGIGYFTIDPTGLFYSCLHNPLLFFRIREYCLIDRIQSW</sequence>
<protein>
    <submittedName>
        <fullName evidence="11">Cadherin-4 (inferred by orthology to a C. elegans protein)</fullName>
    </submittedName>
</protein>
<accession>A0A0M3J1G2</accession>